<dbReference type="EMBL" id="CACVAT010000605">
    <property type="protein sequence ID" value="CAA6830610.1"/>
    <property type="molecule type" value="Genomic_DNA"/>
</dbReference>
<dbReference type="Pfam" id="PF23400">
    <property type="entry name" value="CARF_Card1"/>
    <property type="match status" value="1"/>
</dbReference>
<name>A0A6S6UMG0_9GAMM</name>
<dbReference type="InterPro" id="IPR011856">
    <property type="entry name" value="tRNA_endonuc-like_dom_sf"/>
</dbReference>
<reference evidence="3" key="1">
    <citation type="submission" date="2020-01" db="EMBL/GenBank/DDBJ databases">
        <authorList>
            <person name="Meier V. D."/>
            <person name="Meier V D."/>
        </authorList>
    </citation>
    <scope>NUCLEOTIDE SEQUENCE</scope>
    <source>
        <strain evidence="3">HLG_WM_MAG_09</strain>
    </source>
</reference>
<dbReference type="InterPro" id="IPR011335">
    <property type="entry name" value="Restrct_endonuc-II-like"/>
</dbReference>
<organism evidence="3">
    <name type="scientific">uncultured Thiotrichaceae bacterium</name>
    <dbReference type="NCBI Taxonomy" id="298394"/>
    <lineage>
        <taxon>Bacteria</taxon>
        <taxon>Pseudomonadati</taxon>
        <taxon>Pseudomonadota</taxon>
        <taxon>Gammaproteobacteria</taxon>
        <taxon>Thiotrichales</taxon>
        <taxon>Thiotrichaceae</taxon>
        <taxon>environmental samples</taxon>
    </lineage>
</organism>
<accession>A0A6S6UMG0</accession>
<dbReference type="Gene3D" id="3.40.50.10770">
    <property type="entry name" value="Hypothetical protein VC1899 like domain (Restriction endonuclease-like)"/>
    <property type="match status" value="1"/>
</dbReference>
<feature type="domain" description="Card1 CARF" evidence="2">
    <location>
        <begin position="7"/>
        <end position="148"/>
    </location>
</feature>
<evidence type="ECO:0000259" key="2">
    <source>
        <dbReference type="Pfam" id="PF23400"/>
    </source>
</evidence>
<feature type="domain" description="Card1 endonuclease" evidence="1">
    <location>
        <begin position="242"/>
        <end position="378"/>
    </location>
</feature>
<proteinExistence type="predicted"/>
<dbReference type="GO" id="GO:0003676">
    <property type="term" value="F:nucleic acid binding"/>
    <property type="evidence" value="ECO:0007669"/>
    <property type="project" value="InterPro"/>
</dbReference>
<dbReference type="InterPro" id="IPR056339">
    <property type="entry name" value="CARF_Card1"/>
</dbReference>
<dbReference type="Gene3D" id="1.10.10.680">
    <property type="entry name" value="Hypothetical protein VC1899 (Restriction endonuclease-like)"/>
    <property type="match status" value="1"/>
</dbReference>
<gene>
    <name evidence="3" type="ORF">HELGO_WM26073</name>
</gene>
<dbReference type="InterPro" id="IPR015093">
    <property type="entry name" value="Card1_endonucl_dom"/>
</dbReference>
<sequence length="380" mass="42312">MVAERSIHLCLVSEDLTLNLTPLLNEATRPEHIVLLYASEQLNLLEGLMQAVASLENIDASVQLLTDVCDADAVRKDVLHVLSAYKEKAVALNASGGNRLTGLVATQVFQSLNKPVFYVDASTDQVIAVYPPDAQSHQLTQRIAVPQYLMAAGYEIQDRREVGLTSSQRAFAQELLSNVRHYSGALAALNWLAASAGSGLQSKYIESWHMSSPAFIGLLDRLRDVGLAHVTRNCLVFPGEAQKFFVNGGWLQDYARQVVAELQGRSPDIHGVEHSVLVGNEGGQQVEVDAMFLVNNRLHLIECRAKKLKKGNAKNGAEAIHRLDELMTLREGLQAKSLLLSYRPLREVDLRRMQLMGIKVLQEKQLHNLRFYLEEWIAER</sequence>
<dbReference type="Gene3D" id="3.40.1350.10">
    <property type="match status" value="1"/>
</dbReference>
<dbReference type="SUPFAM" id="SSF52980">
    <property type="entry name" value="Restriction endonuclease-like"/>
    <property type="match status" value="1"/>
</dbReference>
<evidence type="ECO:0000259" key="1">
    <source>
        <dbReference type="Pfam" id="PF09002"/>
    </source>
</evidence>
<dbReference type="Pfam" id="PF09002">
    <property type="entry name" value="Card1_endonuc"/>
    <property type="match status" value="1"/>
</dbReference>
<protein>
    <submittedName>
        <fullName evidence="3">DUF1887 domain-containing protein</fullName>
    </submittedName>
</protein>
<dbReference type="AlphaFoldDB" id="A0A6S6UMG0"/>
<evidence type="ECO:0000313" key="3">
    <source>
        <dbReference type="EMBL" id="CAA6830610.1"/>
    </source>
</evidence>